<keyword evidence="5" id="KW-0378">Hydrolase</keyword>
<dbReference type="PANTHER" id="PTHR43668">
    <property type="entry name" value="ALLANTOINASE"/>
    <property type="match status" value="1"/>
</dbReference>
<comment type="similarity">
    <text evidence="3">Belongs to the metallo-dependent hydrolases superfamily. DHOase family. Class I DHOase subfamily.</text>
</comment>
<comment type="caution">
    <text evidence="7">The sequence shown here is derived from an EMBL/GenBank/DDBJ whole genome shotgun (WGS) entry which is preliminary data.</text>
</comment>
<evidence type="ECO:0000259" key="6">
    <source>
        <dbReference type="Pfam" id="PF01979"/>
    </source>
</evidence>
<evidence type="ECO:0000313" key="8">
    <source>
        <dbReference type="Proteomes" id="UP000176450"/>
    </source>
</evidence>
<evidence type="ECO:0000256" key="5">
    <source>
        <dbReference type="ARBA" id="ARBA00022801"/>
    </source>
</evidence>
<evidence type="ECO:0000256" key="4">
    <source>
        <dbReference type="ARBA" id="ARBA00022723"/>
    </source>
</evidence>
<reference evidence="7 8" key="1">
    <citation type="journal article" date="2016" name="Nat. Commun.">
        <title>Thousands of microbial genomes shed light on interconnected biogeochemical processes in an aquifer system.</title>
        <authorList>
            <person name="Anantharaman K."/>
            <person name="Brown C.T."/>
            <person name="Hug L.A."/>
            <person name="Sharon I."/>
            <person name="Castelle C.J."/>
            <person name="Probst A.J."/>
            <person name="Thomas B.C."/>
            <person name="Singh A."/>
            <person name="Wilkins M.J."/>
            <person name="Karaoz U."/>
            <person name="Brodie E.L."/>
            <person name="Williams K.H."/>
            <person name="Hubbard S.S."/>
            <person name="Banfield J.F."/>
        </authorList>
    </citation>
    <scope>NUCLEOTIDE SEQUENCE [LARGE SCALE GENOMIC DNA]</scope>
</reference>
<dbReference type="AlphaFoldDB" id="A0A1F6B1N4"/>
<dbReference type="EMBL" id="MFJX01000037">
    <property type="protein sequence ID" value="OGG30457.1"/>
    <property type="molecule type" value="Genomic_DNA"/>
</dbReference>
<evidence type="ECO:0000313" key="7">
    <source>
        <dbReference type="EMBL" id="OGG30457.1"/>
    </source>
</evidence>
<dbReference type="Proteomes" id="UP000176450">
    <property type="component" value="Unassembled WGS sequence"/>
</dbReference>
<protein>
    <recommendedName>
        <fullName evidence="6">Amidohydrolase-related domain-containing protein</fullName>
    </recommendedName>
</protein>
<dbReference type="Gene3D" id="3.20.20.140">
    <property type="entry name" value="Metal-dependent hydrolases"/>
    <property type="match status" value="1"/>
</dbReference>
<evidence type="ECO:0000256" key="3">
    <source>
        <dbReference type="ARBA" id="ARBA00010286"/>
    </source>
</evidence>
<feature type="domain" description="Amidohydrolase-related" evidence="6">
    <location>
        <begin position="6"/>
        <end position="48"/>
    </location>
</feature>
<dbReference type="SUPFAM" id="SSF51556">
    <property type="entry name" value="Metallo-dependent hydrolases"/>
    <property type="match status" value="1"/>
</dbReference>
<sequence>MALTKLPGFIDIHVHLRDPGAIHKEDFVSGSRAAIKGGFTYIVDMPNNPTMPTITPQRLEEKIGLSQKKARCDVGFYYGTDGKNTGSFSSVWNNPHVFGLKIYCNHTTGDLLLNQESKLAKVFGAWESDAPVLVHAEGEQLGLCLSLAKRFERRLHVCHIAEIEAIGAIRRSKETGQRVTAGVTPHHLFLTVKDVEKLGSLALVKPFIGDEQTRLALWEGLLDGTIDLVESDHAPHTREEKVCGTPCFGVPGLETTIGLLMYAVVDGRLTVQQVVTLLYDHPKKIFSIPDQHDTFIELDPQKSYKAGVDGYETKCGWSPYDGWELFGKVERVVLRGTSLVEHGRIV</sequence>
<comment type="cofactor">
    <cofactor evidence="1">
        <name>Zn(2+)</name>
        <dbReference type="ChEBI" id="CHEBI:29105"/>
    </cofactor>
</comment>
<gene>
    <name evidence="7" type="ORF">A3A63_02700</name>
</gene>
<evidence type="ECO:0000256" key="2">
    <source>
        <dbReference type="ARBA" id="ARBA00002368"/>
    </source>
</evidence>
<dbReference type="InterPro" id="IPR011059">
    <property type="entry name" value="Metal-dep_hydrolase_composite"/>
</dbReference>
<accession>A0A1F6B1N4</accession>
<dbReference type="InterPro" id="IPR006680">
    <property type="entry name" value="Amidohydro-rel"/>
</dbReference>
<dbReference type="Pfam" id="PF01979">
    <property type="entry name" value="Amidohydro_1"/>
    <property type="match status" value="1"/>
</dbReference>
<dbReference type="PROSITE" id="PS00482">
    <property type="entry name" value="DIHYDROOROTASE_1"/>
    <property type="match status" value="1"/>
</dbReference>
<dbReference type="GO" id="GO:0004038">
    <property type="term" value="F:allantoinase activity"/>
    <property type="evidence" value="ECO:0007669"/>
    <property type="project" value="TreeGrafter"/>
</dbReference>
<dbReference type="InterPro" id="IPR032466">
    <property type="entry name" value="Metal_Hydrolase"/>
</dbReference>
<dbReference type="InterPro" id="IPR050138">
    <property type="entry name" value="DHOase/Allantoinase_Hydrolase"/>
</dbReference>
<dbReference type="InterPro" id="IPR002195">
    <property type="entry name" value="Dihydroorotase_CS"/>
</dbReference>
<evidence type="ECO:0000256" key="1">
    <source>
        <dbReference type="ARBA" id="ARBA00001947"/>
    </source>
</evidence>
<dbReference type="GO" id="GO:0005737">
    <property type="term" value="C:cytoplasm"/>
    <property type="evidence" value="ECO:0007669"/>
    <property type="project" value="TreeGrafter"/>
</dbReference>
<organism evidence="7 8">
    <name type="scientific">Candidatus Gottesmanbacteria bacterium RIFCSPLOWO2_01_FULL_46_9</name>
    <dbReference type="NCBI Taxonomy" id="1798394"/>
    <lineage>
        <taxon>Bacteria</taxon>
        <taxon>Candidatus Gottesmaniibacteriota</taxon>
    </lineage>
</organism>
<dbReference type="PANTHER" id="PTHR43668:SF2">
    <property type="entry name" value="ALLANTOINASE"/>
    <property type="match status" value="1"/>
</dbReference>
<name>A0A1F6B1N4_9BACT</name>
<keyword evidence="4" id="KW-0479">Metal-binding</keyword>
<dbReference type="GO" id="GO:0006145">
    <property type="term" value="P:purine nucleobase catabolic process"/>
    <property type="evidence" value="ECO:0007669"/>
    <property type="project" value="TreeGrafter"/>
</dbReference>
<dbReference type="SUPFAM" id="SSF51338">
    <property type="entry name" value="Composite domain of metallo-dependent hydrolases"/>
    <property type="match status" value="1"/>
</dbReference>
<comment type="function">
    <text evidence="2">Catalyzes the reversible cyclization of carbamoyl aspartate to dihydroorotate.</text>
</comment>
<dbReference type="GO" id="GO:0046872">
    <property type="term" value="F:metal ion binding"/>
    <property type="evidence" value="ECO:0007669"/>
    <property type="project" value="UniProtKB-KW"/>
</dbReference>
<proteinExistence type="inferred from homology"/>